<accession>A0ACB0Y774</accession>
<comment type="caution">
    <text evidence="1">The sequence shown here is derived from an EMBL/GenBank/DDBJ whole genome shotgun (WGS) entry which is preliminary data.</text>
</comment>
<dbReference type="EMBL" id="CAVMJV010000007">
    <property type="protein sequence ID" value="CAK5033957.1"/>
    <property type="molecule type" value="Genomic_DNA"/>
</dbReference>
<dbReference type="Proteomes" id="UP001497535">
    <property type="component" value="Unassembled WGS sequence"/>
</dbReference>
<reference evidence="1" key="1">
    <citation type="submission" date="2023-11" db="EMBL/GenBank/DDBJ databases">
        <authorList>
            <person name="Poullet M."/>
        </authorList>
    </citation>
    <scope>NUCLEOTIDE SEQUENCE</scope>
    <source>
        <strain evidence="1">E1834</strain>
    </source>
</reference>
<keyword evidence="2" id="KW-1185">Reference proteome</keyword>
<proteinExistence type="predicted"/>
<evidence type="ECO:0000313" key="2">
    <source>
        <dbReference type="Proteomes" id="UP001497535"/>
    </source>
</evidence>
<organism evidence="1 2">
    <name type="scientific">Meloidogyne enterolobii</name>
    <name type="common">Root-knot nematode worm</name>
    <name type="synonym">Meloidogyne mayaguensis</name>
    <dbReference type="NCBI Taxonomy" id="390850"/>
    <lineage>
        <taxon>Eukaryota</taxon>
        <taxon>Metazoa</taxon>
        <taxon>Ecdysozoa</taxon>
        <taxon>Nematoda</taxon>
        <taxon>Chromadorea</taxon>
        <taxon>Rhabditida</taxon>
        <taxon>Tylenchina</taxon>
        <taxon>Tylenchomorpha</taxon>
        <taxon>Tylenchoidea</taxon>
        <taxon>Meloidogynidae</taxon>
        <taxon>Meloidogyninae</taxon>
        <taxon>Meloidogyne</taxon>
    </lineage>
</organism>
<evidence type="ECO:0000313" key="1">
    <source>
        <dbReference type="EMBL" id="CAK5033957.1"/>
    </source>
</evidence>
<sequence length="43" mass="4942">MVTILSVRNYRQIVLKIIRINRNNVTNNNLYVNSNVVAPTSII</sequence>
<gene>
    <name evidence="1" type="ORF">MENTE1834_LOCUS8293</name>
</gene>
<name>A0ACB0Y774_MELEN</name>
<protein>
    <submittedName>
        <fullName evidence="1">Uncharacterized protein</fullName>
    </submittedName>
</protein>